<dbReference type="InterPro" id="IPR020846">
    <property type="entry name" value="MFS_dom"/>
</dbReference>
<feature type="domain" description="Major facilitator superfamily (MFS) profile" evidence="9">
    <location>
        <begin position="4"/>
        <end position="390"/>
    </location>
</feature>
<dbReference type="AlphaFoldDB" id="A0A2W5FJK5"/>
<feature type="transmembrane region" description="Helical" evidence="8">
    <location>
        <begin position="208"/>
        <end position="227"/>
    </location>
</feature>
<feature type="transmembrane region" description="Helical" evidence="8">
    <location>
        <begin position="128"/>
        <end position="152"/>
    </location>
</feature>
<dbReference type="GO" id="GO:0042910">
    <property type="term" value="F:xenobiotic transmembrane transporter activity"/>
    <property type="evidence" value="ECO:0007669"/>
    <property type="project" value="InterPro"/>
</dbReference>
<dbReference type="PANTHER" id="PTHR23502">
    <property type="entry name" value="MAJOR FACILITATOR SUPERFAMILY"/>
    <property type="match status" value="1"/>
</dbReference>
<keyword evidence="5 8" id="KW-0812">Transmembrane</keyword>
<dbReference type="Pfam" id="PF07690">
    <property type="entry name" value="MFS_1"/>
    <property type="match status" value="1"/>
</dbReference>
<protein>
    <submittedName>
        <fullName evidence="10">Bcr/CflA family drug resistance efflux transporter</fullName>
    </submittedName>
</protein>
<dbReference type="Proteomes" id="UP000249739">
    <property type="component" value="Unassembled WGS sequence"/>
</dbReference>
<dbReference type="InterPro" id="IPR036259">
    <property type="entry name" value="MFS_trans_sf"/>
</dbReference>
<keyword evidence="6 8" id="KW-1133">Transmembrane helix</keyword>
<evidence type="ECO:0000256" key="5">
    <source>
        <dbReference type="ARBA" id="ARBA00022692"/>
    </source>
</evidence>
<dbReference type="PROSITE" id="PS50850">
    <property type="entry name" value="MFS"/>
    <property type="match status" value="1"/>
</dbReference>
<comment type="caution">
    <text evidence="10">The sequence shown here is derived from an EMBL/GenBank/DDBJ whole genome shotgun (WGS) entry which is preliminary data.</text>
</comment>
<dbReference type="Gene3D" id="1.20.1720.10">
    <property type="entry name" value="Multidrug resistance protein D"/>
    <property type="match status" value="1"/>
</dbReference>
<evidence type="ECO:0000313" key="10">
    <source>
        <dbReference type="EMBL" id="PZP56235.1"/>
    </source>
</evidence>
<feature type="transmembrane region" description="Helical" evidence="8">
    <location>
        <begin position="247"/>
        <end position="265"/>
    </location>
</feature>
<accession>A0A2W5FJK5</accession>
<dbReference type="PANTHER" id="PTHR23502:SF132">
    <property type="entry name" value="POLYAMINE TRANSPORTER 2-RELATED"/>
    <property type="match status" value="1"/>
</dbReference>
<evidence type="ECO:0000256" key="8">
    <source>
        <dbReference type="SAM" id="Phobius"/>
    </source>
</evidence>
<evidence type="ECO:0000256" key="3">
    <source>
        <dbReference type="ARBA" id="ARBA00022448"/>
    </source>
</evidence>
<comment type="similarity">
    <text evidence="2">Belongs to the major facilitator superfamily. Bcr/CmlA family.</text>
</comment>
<evidence type="ECO:0000256" key="6">
    <source>
        <dbReference type="ARBA" id="ARBA00022989"/>
    </source>
</evidence>
<feature type="transmembrane region" description="Helical" evidence="8">
    <location>
        <begin position="46"/>
        <end position="63"/>
    </location>
</feature>
<dbReference type="EMBL" id="QFOT01000033">
    <property type="protein sequence ID" value="PZP56235.1"/>
    <property type="molecule type" value="Genomic_DNA"/>
</dbReference>
<organism evidence="10 11">
    <name type="scientific">Micavibrio aeruginosavorus</name>
    <dbReference type="NCBI Taxonomy" id="349221"/>
    <lineage>
        <taxon>Bacteria</taxon>
        <taxon>Pseudomonadati</taxon>
        <taxon>Bdellovibrionota</taxon>
        <taxon>Bdellovibrionia</taxon>
        <taxon>Bdellovibrionales</taxon>
        <taxon>Pseudobdellovibrionaceae</taxon>
        <taxon>Micavibrio</taxon>
    </lineage>
</organism>
<proteinExistence type="inferred from homology"/>
<dbReference type="NCBIfam" id="TIGR00710">
    <property type="entry name" value="efflux_Bcr_CflA"/>
    <property type="match status" value="1"/>
</dbReference>
<sequence length="401" mass="43878">MNKLTLTLALLAMLGPFSIDTYFPSFPALAEHFGVTMPEMQKTLSFYLAALAVMSLFHGALSDSFGRRKIAIVTLVLYTCAALGSVFAQSFEWLLACRVLQGLTAGAGFIVTQAIARDLYKGHEAQKLMAKIMMLFSLAPAIAPILGGYLHIWFGWQGVFFFLVLFGGGLLALVATQLPETLPKEQRQHFHPVTLTANYIKVLGNAQFRLLALSSGLCFGALCVYVTSAPDFILNILKLKETQFGWLFIPVVSGLMLGSFLSHRFAERMPPEKTIRYAYSLMFAAVTVNLVYNIFFTPSVPWAVLPLTFYMIGSASVTPVLTLKALDHFPLNRGLASSIMSFVTLVLFAGVSGFVTPMVHGSGLKLAAVTFGLFALNCFVLWLAGREKEKITVITSDIGHE</sequence>
<keyword evidence="3" id="KW-0813">Transport</keyword>
<feature type="transmembrane region" description="Helical" evidence="8">
    <location>
        <begin position="93"/>
        <end position="116"/>
    </location>
</feature>
<evidence type="ECO:0000313" key="11">
    <source>
        <dbReference type="Proteomes" id="UP000249739"/>
    </source>
</evidence>
<reference evidence="10 11" key="1">
    <citation type="submission" date="2017-08" db="EMBL/GenBank/DDBJ databases">
        <title>Infants hospitalized years apart are colonized by the same room-sourced microbial strains.</title>
        <authorList>
            <person name="Brooks B."/>
            <person name="Olm M.R."/>
            <person name="Firek B.A."/>
            <person name="Baker R."/>
            <person name="Thomas B.C."/>
            <person name="Morowitz M.J."/>
            <person name="Banfield J.F."/>
        </authorList>
    </citation>
    <scope>NUCLEOTIDE SEQUENCE [LARGE SCALE GENOMIC DNA]</scope>
    <source>
        <strain evidence="10">S2_006_000_R2_64</strain>
    </source>
</reference>
<feature type="transmembrane region" description="Helical" evidence="8">
    <location>
        <begin position="302"/>
        <end position="323"/>
    </location>
</feature>
<dbReference type="InterPro" id="IPR011701">
    <property type="entry name" value="MFS"/>
</dbReference>
<dbReference type="GO" id="GO:1990961">
    <property type="term" value="P:xenobiotic detoxification by transmembrane export across the plasma membrane"/>
    <property type="evidence" value="ECO:0007669"/>
    <property type="project" value="InterPro"/>
</dbReference>
<dbReference type="InterPro" id="IPR004812">
    <property type="entry name" value="Efflux_drug-R_Bcr/CmlA"/>
</dbReference>
<keyword evidence="4" id="KW-1003">Cell membrane</keyword>
<feature type="transmembrane region" description="Helical" evidence="8">
    <location>
        <begin position="70"/>
        <end position="87"/>
    </location>
</feature>
<evidence type="ECO:0000259" key="9">
    <source>
        <dbReference type="PROSITE" id="PS50850"/>
    </source>
</evidence>
<feature type="transmembrane region" description="Helical" evidence="8">
    <location>
        <begin position="158"/>
        <end position="178"/>
    </location>
</feature>
<dbReference type="SUPFAM" id="SSF103473">
    <property type="entry name" value="MFS general substrate transporter"/>
    <property type="match status" value="1"/>
</dbReference>
<keyword evidence="7 8" id="KW-0472">Membrane</keyword>
<evidence type="ECO:0000256" key="1">
    <source>
        <dbReference type="ARBA" id="ARBA00004651"/>
    </source>
</evidence>
<evidence type="ECO:0000256" key="2">
    <source>
        <dbReference type="ARBA" id="ARBA00006236"/>
    </source>
</evidence>
<comment type="subcellular location">
    <subcellularLocation>
        <location evidence="1">Cell membrane</location>
        <topology evidence="1">Multi-pass membrane protein</topology>
    </subcellularLocation>
</comment>
<gene>
    <name evidence="10" type="ORF">DI586_04445</name>
</gene>
<dbReference type="GO" id="GO:0015385">
    <property type="term" value="F:sodium:proton antiporter activity"/>
    <property type="evidence" value="ECO:0007669"/>
    <property type="project" value="TreeGrafter"/>
</dbReference>
<dbReference type="GO" id="GO:0005886">
    <property type="term" value="C:plasma membrane"/>
    <property type="evidence" value="ECO:0007669"/>
    <property type="project" value="UniProtKB-SubCell"/>
</dbReference>
<feature type="transmembrane region" description="Helical" evidence="8">
    <location>
        <begin position="366"/>
        <end position="384"/>
    </location>
</feature>
<name>A0A2W5FJK5_9BACT</name>
<feature type="transmembrane region" description="Helical" evidence="8">
    <location>
        <begin position="277"/>
        <end position="296"/>
    </location>
</feature>
<evidence type="ECO:0000256" key="4">
    <source>
        <dbReference type="ARBA" id="ARBA00022475"/>
    </source>
</evidence>
<dbReference type="CDD" id="cd17320">
    <property type="entry name" value="MFS_MdfA_MDR_like"/>
    <property type="match status" value="1"/>
</dbReference>
<evidence type="ECO:0000256" key="7">
    <source>
        <dbReference type="ARBA" id="ARBA00023136"/>
    </source>
</evidence>
<feature type="transmembrane region" description="Helical" evidence="8">
    <location>
        <begin position="335"/>
        <end position="354"/>
    </location>
</feature>